<dbReference type="EMBL" id="QYCY01000001">
    <property type="protein sequence ID" value="RLV79153.1"/>
    <property type="molecule type" value="Genomic_DNA"/>
</dbReference>
<dbReference type="GO" id="GO:0003677">
    <property type="term" value="F:DNA binding"/>
    <property type="evidence" value="ECO:0007669"/>
    <property type="project" value="UniProtKB-KW"/>
</dbReference>
<organism evidence="3 4">
    <name type="scientific">Streptomyces rapamycinicus (strain ATCC 29253 / DSM 41530 / NRRL 5491 / AYB-994)</name>
    <name type="common">Streptomyces hygroscopicus (strain ATCC 29253)</name>
    <dbReference type="NCBI Taxonomy" id="1343740"/>
    <lineage>
        <taxon>Bacteria</taxon>
        <taxon>Bacillati</taxon>
        <taxon>Actinomycetota</taxon>
        <taxon>Actinomycetes</taxon>
        <taxon>Kitasatosporales</taxon>
        <taxon>Streptomycetaceae</taxon>
        <taxon>Streptomyces</taxon>
        <taxon>Streptomyces violaceusniger group</taxon>
    </lineage>
</organism>
<dbReference type="InterPro" id="IPR050807">
    <property type="entry name" value="TransReg_Diox_bact_type"/>
</dbReference>
<sequence>MHEDTGIGSSLRKIRKRRGLTQRELATASGVSLSLIRKLEQGEITDTRMETAHTLASTLRVPTSYLLERDDEEPAGEAAEPWRPLRQAVQVAPVRTGEAPTVEGVRAMLPEVRSAYFDNRLGELTGLLAPLLADADALGDSAEARDVRSHLLQIAGSVLTQVRQYGAAETALRRALDDAPDRLRAAGIIATWSWLLVRQGKLAASREMATKWADDVEPRVSRATPEELTAWGWLLMQSSAAALRDNRRGEADDMMRLAQSVSVLLGRELPRGTERLTTWGPTTVRYKACERHIVLDEPDKVLRAAKPKRPGRATARKPGGLAVSTEYHRHRLDVAKAHTMMRQYPEAVDVLTSVRATAPEWLASQRYARGILGDVVEKRRTLTPEMRTLADEVSLPL</sequence>
<dbReference type="RefSeq" id="WP_020871184.1">
    <property type="nucleotide sequence ID" value="NC_022785.1"/>
</dbReference>
<comment type="caution">
    <text evidence="3">The sequence shown here is derived from an EMBL/GenBank/DDBJ whole genome shotgun (WGS) entry which is preliminary data.</text>
</comment>
<dbReference type="GO" id="GO:0003700">
    <property type="term" value="F:DNA-binding transcription factor activity"/>
    <property type="evidence" value="ECO:0007669"/>
    <property type="project" value="TreeGrafter"/>
</dbReference>
<dbReference type="GO" id="GO:0005829">
    <property type="term" value="C:cytosol"/>
    <property type="evidence" value="ECO:0007669"/>
    <property type="project" value="TreeGrafter"/>
</dbReference>
<dbReference type="AlphaFoldDB" id="A0A0A0N4N9"/>
<dbReference type="Proteomes" id="UP000281594">
    <property type="component" value="Unassembled WGS sequence"/>
</dbReference>
<dbReference type="Gene3D" id="1.10.260.40">
    <property type="entry name" value="lambda repressor-like DNA-binding domains"/>
    <property type="match status" value="1"/>
</dbReference>
<dbReference type="SUPFAM" id="SSF47413">
    <property type="entry name" value="lambda repressor-like DNA-binding domains"/>
    <property type="match status" value="1"/>
</dbReference>
<dbReference type="HOGENOM" id="CLU_033540_0_1_11"/>
<feature type="domain" description="HTH cro/C1-type" evidence="2">
    <location>
        <begin position="11"/>
        <end position="66"/>
    </location>
</feature>
<evidence type="ECO:0000256" key="1">
    <source>
        <dbReference type="ARBA" id="ARBA00023125"/>
    </source>
</evidence>
<proteinExistence type="predicted"/>
<dbReference type="CDD" id="cd00093">
    <property type="entry name" value="HTH_XRE"/>
    <property type="match status" value="1"/>
</dbReference>
<dbReference type="PANTHER" id="PTHR46797">
    <property type="entry name" value="HTH-TYPE TRANSCRIPTIONAL REGULATOR"/>
    <property type="match status" value="1"/>
</dbReference>
<dbReference type="Pfam" id="PF01381">
    <property type="entry name" value="HTH_3"/>
    <property type="match status" value="1"/>
</dbReference>
<evidence type="ECO:0000313" key="3">
    <source>
        <dbReference type="EMBL" id="RLV79153.1"/>
    </source>
</evidence>
<keyword evidence="1" id="KW-0238">DNA-binding</keyword>
<reference evidence="3 4" key="1">
    <citation type="journal article" date="2018" name="J. Biol. Chem.">
        <title>Discovery of the actinoplanic acid pathway in Streptomyces rapamycinicus reveals a genetically conserved synergism with rapamycin.</title>
        <authorList>
            <person name="Mrak P."/>
            <person name="Krastel P."/>
            <person name="Pivk Lukancic P."/>
            <person name="Tao J."/>
            <person name="Pistorius D."/>
            <person name="Moore C.M."/>
        </authorList>
    </citation>
    <scope>NUCLEOTIDE SEQUENCE [LARGE SCALE GENOMIC DNA]</scope>
    <source>
        <strain evidence="3 4">NRRL 5491</strain>
    </source>
</reference>
<dbReference type="InterPro" id="IPR001387">
    <property type="entry name" value="Cro/C1-type_HTH"/>
</dbReference>
<gene>
    <name evidence="3" type="ORF">D3C57_112250</name>
</gene>
<dbReference type="PANTHER" id="PTHR46797:SF1">
    <property type="entry name" value="METHYLPHOSPHONATE SYNTHASE"/>
    <property type="match status" value="1"/>
</dbReference>
<dbReference type="eggNOG" id="COG3655">
    <property type="taxonomic scope" value="Bacteria"/>
</dbReference>
<dbReference type="PROSITE" id="PS50943">
    <property type="entry name" value="HTH_CROC1"/>
    <property type="match status" value="1"/>
</dbReference>
<name>A0A0A0N4N9_STRRN</name>
<evidence type="ECO:0000259" key="2">
    <source>
        <dbReference type="PROSITE" id="PS50943"/>
    </source>
</evidence>
<dbReference type="STRING" id="1343740.M271_31415"/>
<dbReference type="KEGG" id="src:M271_31415"/>
<evidence type="ECO:0000313" key="4">
    <source>
        <dbReference type="Proteomes" id="UP000281594"/>
    </source>
</evidence>
<protein>
    <submittedName>
        <fullName evidence="3">Transcriptional regulator</fullName>
    </submittedName>
</protein>
<dbReference type="InterPro" id="IPR010982">
    <property type="entry name" value="Lambda_DNA-bd_dom_sf"/>
</dbReference>
<dbReference type="SMART" id="SM00530">
    <property type="entry name" value="HTH_XRE"/>
    <property type="match status" value="1"/>
</dbReference>
<accession>A0A0A0N4N9</accession>